<dbReference type="Gene3D" id="2.170.16.10">
    <property type="entry name" value="Hedgehog/Intein (Hint) domain"/>
    <property type="match status" value="1"/>
</dbReference>
<feature type="compositionally biased region" description="Pro residues" evidence="2">
    <location>
        <begin position="577"/>
        <end position="591"/>
    </location>
</feature>
<feature type="compositionally biased region" description="Basic and acidic residues" evidence="2">
    <location>
        <begin position="593"/>
        <end position="614"/>
    </location>
</feature>
<feature type="domain" description="Hint" evidence="3">
    <location>
        <begin position="739"/>
        <end position="788"/>
    </location>
</feature>
<dbReference type="EMBL" id="JAUSZV010000005">
    <property type="protein sequence ID" value="MDQ0908716.1"/>
    <property type="molecule type" value="Genomic_DNA"/>
</dbReference>
<protein>
    <submittedName>
        <fullName evidence="5">RHS repeat-associated protein</fullName>
    </submittedName>
</protein>
<sequence>MAGRPTKSSVTIPASENKLAGTYSVSASYKPDGSLNDVDLPAAGDLPAETITSGYTATGLPSFTLGDKTDYARDTRYSNYGEVLQLTLGTASADKYTWLTNTHEEGTRRLERARIDREIVKTPDSDITYGYDPAGNIKKIADTPEGKTADVQCFTYDYLRRMTDAWTQAATDCAASGGAATIGGPAPYWHSYAYDAAGNRTGETRHATGTTGTAAVTQTTTYTPGGTDAKGGIHVHAPKSAEARTVTSAKEVTAAQSFTYDESGNTVRRTKAATDLAPAVDQKLDWDDEGHLAAVTPYTAGNVDEAQKTSFVYDADGNRLLRKEKGAVTLYLGDQEIRLDTTKNTLAGTRYYSHGGQRIAVRTTDGVTWLVGGQNGTAELAIRAADSAIVQRRTLPFGEVRGAKPAAGAWPGDKSFVGGTADATGLIHLGAREYDPAAGRFVSADPALNFDDPQHLNAYAYGRNNPLAFPDPTGLYWGESWLSPIGHGALDVAGLVPGLGEPADLLNGVWYTAEGNYIDAGLSYASAIPIAGYGASVAKGARYVNKAVDAVDTATDATKAADKVKDAKNVADEVTPPVTPKPKPKPEPTPPAKAKDAPEAKKGDSGGKKGDGAGEKGGTTGKADADAPAPSRKVGNSFVPGTTVVMADGTEKPIEEIAPGDEVRATDPESGTTEAKPVTAVITGHGVKNLVELTVDTDGDRGDATAKVTATDGHPFWVPELPDWVVAKDLKPGQSLTTDKGVRVKVVAVEKTVRTATVHNLTVADLHTYLVEAGAVPVVVHNCGNVERDHGVQGAHPKDHIGKTDQELRNRAATDPTAGGRASSLNAGDAQANIDTAVQANLSKINNWIRKQNVQPGERKEFAHDFGGTVIGRKADASGVHDATKLKLVVMKIRGGTGGHKGAWVLFTLKAD</sequence>
<organism evidence="5 6">
    <name type="scientific">Streptomyces canus</name>
    <dbReference type="NCBI Taxonomy" id="58343"/>
    <lineage>
        <taxon>Bacteria</taxon>
        <taxon>Bacillati</taxon>
        <taxon>Actinomycetota</taxon>
        <taxon>Actinomycetes</taxon>
        <taxon>Kitasatosporales</taxon>
        <taxon>Streptomycetaceae</taxon>
        <taxon>Streptomyces</taxon>
        <taxon>Streptomyces aurantiacus group</taxon>
    </lineage>
</organism>
<dbReference type="InterPro" id="IPR003587">
    <property type="entry name" value="Hint_dom_N"/>
</dbReference>
<dbReference type="InterPro" id="IPR003586">
    <property type="entry name" value="Hint_dom_C"/>
</dbReference>
<dbReference type="RefSeq" id="WP_306978212.1">
    <property type="nucleotide sequence ID" value="NZ_JAUSZV010000005.1"/>
</dbReference>
<feature type="domain" description="Hint" evidence="4">
    <location>
        <begin position="635"/>
        <end position="740"/>
    </location>
</feature>
<dbReference type="Pfam" id="PF25023">
    <property type="entry name" value="TEN_YD-shell"/>
    <property type="match status" value="1"/>
</dbReference>
<feature type="region of interest" description="Disordered" evidence="2">
    <location>
        <begin position="558"/>
        <end position="674"/>
    </location>
</feature>
<dbReference type="PROSITE" id="PS50818">
    <property type="entry name" value="INTEIN_C_TER"/>
    <property type="match status" value="1"/>
</dbReference>
<dbReference type="PANTHER" id="PTHR32305:SF17">
    <property type="entry name" value="TRNA NUCLEASE WAPA"/>
    <property type="match status" value="1"/>
</dbReference>
<dbReference type="AlphaFoldDB" id="A0AAW8FF05"/>
<dbReference type="InterPro" id="IPR056823">
    <property type="entry name" value="TEN-like_YD-shell"/>
</dbReference>
<dbReference type="InterPro" id="IPR030934">
    <property type="entry name" value="Intein_C"/>
</dbReference>
<feature type="compositionally biased region" description="Basic and acidic residues" evidence="2">
    <location>
        <begin position="649"/>
        <end position="667"/>
    </location>
</feature>
<dbReference type="SMART" id="SM00306">
    <property type="entry name" value="HintN"/>
    <property type="match status" value="1"/>
</dbReference>
<dbReference type="Proteomes" id="UP001234216">
    <property type="component" value="Unassembled WGS sequence"/>
</dbReference>
<proteinExistence type="predicted"/>
<evidence type="ECO:0000313" key="5">
    <source>
        <dbReference type="EMBL" id="MDQ0908716.1"/>
    </source>
</evidence>
<dbReference type="Gene3D" id="2.180.10.10">
    <property type="entry name" value="RHS repeat-associated core"/>
    <property type="match status" value="1"/>
</dbReference>
<evidence type="ECO:0000256" key="1">
    <source>
        <dbReference type="ARBA" id="ARBA00022737"/>
    </source>
</evidence>
<dbReference type="PANTHER" id="PTHR32305">
    <property type="match status" value="1"/>
</dbReference>
<dbReference type="SUPFAM" id="SSF51294">
    <property type="entry name" value="Hedgehog/intein (Hint) domain"/>
    <property type="match status" value="1"/>
</dbReference>
<name>A0AAW8FF05_9ACTN</name>
<evidence type="ECO:0000313" key="6">
    <source>
        <dbReference type="Proteomes" id="UP001234216"/>
    </source>
</evidence>
<dbReference type="InterPro" id="IPR041436">
    <property type="entry name" value="RNAse_A_bac"/>
</dbReference>
<feature type="compositionally biased region" description="Basic and acidic residues" evidence="2">
    <location>
        <begin position="559"/>
        <end position="571"/>
    </location>
</feature>
<dbReference type="Pfam" id="PF18431">
    <property type="entry name" value="RNAse_A_bac"/>
    <property type="match status" value="1"/>
</dbReference>
<reference evidence="5" key="1">
    <citation type="submission" date="2023-07" db="EMBL/GenBank/DDBJ databases">
        <title>Comparative genomics of wheat-associated soil bacteria to identify genetic determinants of phenazine resistance.</title>
        <authorList>
            <person name="Mouncey N."/>
        </authorList>
    </citation>
    <scope>NUCLEOTIDE SEQUENCE</scope>
    <source>
        <strain evidence="5">V4I22</strain>
    </source>
</reference>
<accession>A0AAW8FF05</accession>
<gene>
    <name evidence="5" type="ORF">QFZ22_004701</name>
</gene>
<dbReference type="InterPro" id="IPR036844">
    <property type="entry name" value="Hint_dom_sf"/>
</dbReference>
<dbReference type="CDD" id="cd20745">
    <property type="entry name" value="FIX_RhsA_AHH_HNH-like"/>
    <property type="match status" value="1"/>
</dbReference>
<dbReference type="Pfam" id="PF07591">
    <property type="entry name" value="PT-HINT"/>
    <property type="match status" value="1"/>
</dbReference>
<dbReference type="InterPro" id="IPR022385">
    <property type="entry name" value="Rhs_assc_core"/>
</dbReference>
<dbReference type="CDD" id="cd00081">
    <property type="entry name" value="Hint"/>
    <property type="match status" value="1"/>
</dbReference>
<dbReference type="InterPro" id="IPR050708">
    <property type="entry name" value="T6SS_VgrG/RHS"/>
</dbReference>
<comment type="caution">
    <text evidence="5">The sequence shown here is derived from an EMBL/GenBank/DDBJ whole genome shotgun (WGS) entry which is preliminary data.</text>
</comment>
<evidence type="ECO:0000259" key="4">
    <source>
        <dbReference type="SMART" id="SM00306"/>
    </source>
</evidence>
<keyword evidence="1" id="KW-0677">Repeat</keyword>
<evidence type="ECO:0000256" key="2">
    <source>
        <dbReference type="SAM" id="MobiDB-lite"/>
    </source>
</evidence>
<dbReference type="SMART" id="SM00305">
    <property type="entry name" value="HintC"/>
    <property type="match status" value="1"/>
</dbReference>
<dbReference type="NCBIfam" id="TIGR03696">
    <property type="entry name" value="Rhs_assc_core"/>
    <property type="match status" value="1"/>
</dbReference>
<evidence type="ECO:0000259" key="3">
    <source>
        <dbReference type="SMART" id="SM00305"/>
    </source>
</evidence>